<accession>A0A397UMZ3</accession>
<dbReference type="Proteomes" id="UP000266673">
    <property type="component" value="Unassembled WGS sequence"/>
</dbReference>
<feature type="transmembrane region" description="Helical" evidence="1">
    <location>
        <begin position="96"/>
        <end position="117"/>
    </location>
</feature>
<feature type="transmembrane region" description="Helical" evidence="1">
    <location>
        <begin position="33"/>
        <end position="52"/>
    </location>
</feature>
<comment type="caution">
    <text evidence="2">The sequence shown here is derived from an EMBL/GenBank/DDBJ whole genome shotgun (WGS) entry which is preliminary data.</text>
</comment>
<keyword evidence="1" id="KW-0472">Membrane</keyword>
<feature type="transmembrane region" description="Helical" evidence="1">
    <location>
        <begin position="7"/>
        <end position="27"/>
    </location>
</feature>
<protein>
    <submittedName>
        <fullName evidence="2">Uncharacterized protein</fullName>
    </submittedName>
</protein>
<dbReference type="EMBL" id="QKWP01001228">
    <property type="protein sequence ID" value="RIB10608.1"/>
    <property type="molecule type" value="Genomic_DNA"/>
</dbReference>
<sequence>MLIIMKFFKFILLTIRITIFLVLSLFYFCSLGLLFILPLYLSFALSYLTFIWHIDYTNYCSTDFLCNIGVIFGVVFLAFTVFILISILAWSIARYISIKITWCFLFITTGVLLPDYFNTFL</sequence>
<feature type="transmembrane region" description="Helical" evidence="1">
    <location>
        <begin position="64"/>
        <end position="90"/>
    </location>
</feature>
<proteinExistence type="predicted"/>
<keyword evidence="3" id="KW-1185">Reference proteome</keyword>
<evidence type="ECO:0000256" key="1">
    <source>
        <dbReference type="SAM" id="Phobius"/>
    </source>
</evidence>
<reference evidence="2 3" key="1">
    <citation type="submission" date="2018-06" db="EMBL/GenBank/DDBJ databases">
        <title>Comparative genomics reveals the genomic features of Rhizophagus irregularis, R. cerebriforme, R. diaphanum and Gigaspora rosea, and their symbiotic lifestyle signature.</title>
        <authorList>
            <person name="Morin E."/>
            <person name="San Clemente H."/>
            <person name="Chen E.C.H."/>
            <person name="De La Providencia I."/>
            <person name="Hainaut M."/>
            <person name="Kuo A."/>
            <person name="Kohler A."/>
            <person name="Murat C."/>
            <person name="Tang N."/>
            <person name="Roy S."/>
            <person name="Loubradou J."/>
            <person name="Henrissat B."/>
            <person name="Grigoriev I.V."/>
            <person name="Corradi N."/>
            <person name="Roux C."/>
            <person name="Martin F.M."/>
        </authorList>
    </citation>
    <scope>NUCLEOTIDE SEQUENCE [LARGE SCALE GENOMIC DNA]</scope>
    <source>
        <strain evidence="2 3">DAOM 194757</strain>
    </source>
</reference>
<gene>
    <name evidence="2" type="ORF">C2G38_2105609</name>
</gene>
<evidence type="ECO:0000313" key="2">
    <source>
        <dbReference type="EMBL" id="RIB10608.1"/>
    </source>
</evidence>
<name>A0A397UMZ3_9GLOM</name>
<organism evidence="2 3">
    <name type="scientific">Gigaspora rosea</name>
    <dbReference type="NCBI Taxonomy" id="44941"/>
    <lineage>
        <taxon>Eukaryota</taxon>
        <taxon>Fungi</taxon>
        <taxon>Fungi incertae sedis</taxon>
        <taxon>Mucoromycota</taxon>
        <taxon>Glomeromycotina</taxon>
        <taxon>Glomeromycetes</taxon>
        <taxon>Diversisporales</taxon>
        <taxon>Gigasporaceae</taxon>
        <taxon>Gigaspora</taxon>
    </lineage>
</organism>
<keyword evidence="1" id="KW-1133">Transmembrane helix</keyword>
<keyword evidence="1" id="KW-0812">Transmembrane</keyword>
<dbReference type="AlphaFoldDB" id="A0A397UMZ3"/>
<evidence type="ECO:0000313" key="3">
    <source>
        <dbReference type="Proteomes" id="UP000266673"/>
    </source>
</evidence>